<feature type="domain" description="HTH tetR-type" evidence="3">
    <location>
        <begin position="18"/>
        <end position="78"/>
    </location>
</feature>
<keyword evidence="5" id="KW-1185">Reference proteome</keyword>
<name>A0ABS5QVP3_9LACO</name>
<dbReference type="PRINTS" id="PR00455">
    <property type="entry name" value="HTHTETR"/>
</dbReference>
<feature type="DNA-binding region" description="H-T-H motif" evidence="2">
    <location>
        <begin position="41"/>
        <end position="60"/>
    </location>
</feature>
<dbReference type="Pfam" id="PF00440">
    <property type="entry name" value="TetR_N"/>
    <property type="match status" value="1"/>
</dbReference>
<dbReference type="InterPro" id="IPR050624">
    <property type="entry name" value="HTH-type_Tx_Regulator"/>
</dbReference>
<comment type="caution">
    <text evidence="4">The sequence shown here is derived from an EMBL/GenBank/DDBJ whole genome shotgun (WGS) entry which is preliminary data.</text>
</comment>
<dbReference type="InterPro" id="IPR009057">
    <property type="entry name" value="Homeodomain-like_sf"/>
</dbReference>
<dbReference type="RefSeq" id="WP_213821028.1">
    <property type="nucleotide sequence ID" value="NZ_JAAMFL010000003.1"/>
</dbReference>
<reference evidence="4 5" key="1">
    <citation type="submission" date="2020-02" db="EMBL/GenBank/DDBJ databases">
        <title>Fructobacillus sp. isolated from paper mulberry of Taiwan.</title>
        <authorList>
            <person name="Lin S.-T."/>
        </authorList>
    </citation>
    <scope>NUCLEOTIDE SEQUENCE [LARGE SCALE GENOMIC DNA]</scope>
    <source>
        <strain evidence="4 5">S1-1</strain>
    </source>
</reference>
<dbReference type="Proteomes" id="UP001519503">
    <property type="component" value="Unassembled WGS sequence"/>
</dbReference>
<evidence type="ECO:0000259" key="3">
    <source>
        <dbReference type="PROSITE" id="PS50977"/>
    </source>
</evidence>
<dbReference type="PROSITE" id="PS01081">
    <property type="entry name" value="HTH_TETR_1"/>
    <property type="match status" value="1"/>
</dbReference>
<dbReference type="InterPro" id="IPR023772">
    <property type="entry name" value="DNA-bd_HTH_TetR-type_CS"/>
</dbReference>
<dbReference type="PANTHER" id="PTHR43479">
    <property type="entry name" value="ACREF/ENVCD OPERON REPRESSOR-RELATED"/>
    <property type="match status" value="1"/>
</dbReference>
<gene>
    <name evidence="4" type="ORF">G6R30_02160</name>
</gene>
<dbReference type="SUPFAM" id="SSF46689">
    <property type="entry name" value="Homeodomain-like"/>
    <property type="match status" value="1"/>
</dbReference>
<evidence type="ECO:0000256" key="1">
    <source>
        <dbReference type="ARBA" id="ARBA00023125"/>
    </source>
</evidence>
<dbReference type="InterPro" id="IPR001647">
    <property type="entry name" value="HTH_TetR"/>
</dbReference>
<evidence type="ECO:0000256" key="2">
    <source>
        <dbReference type="PROSITE-ProRule" id="PRU00335"/>
    </source>
</evidence>
<accession>A0ABS5QVP3</accession>
<dbReference type="Gene3D" id="1.10.357.10">
    <property type="entry name" value="Tetracycline Repressor, domain 2"/>
    <property type="match status" value="1"/>
</dbReference>
<evidence type="ECO:0000313" key="5">
    <source>
        <dbReference type="Proteomes" id="UP001519503"/>
    </source>
</evidence>
<sequence>MDQIVQDFLALTNDKKMTPAQVKVLGAAIQLFANQGYASTSTASVAKEAGVSQAVIFKYFSNKEGLLEQILAIASENLLPQYGEHFIQKLNQEAGKNSFEQLIAFALKDRFEFICANGNVLTILFSQVMVDDQLIARLQTVFLDKFQSLTQILEKVAGPKATLSGVDILRLVGSQLLLLFLETQRLHLKMSEEAVEQRILAMTDVIVNAVYQHSD</sequence>
<protein>
    <submittedName>
        <fullName evidence="4">TetR/AcrR family transcriptional regulator</fullName>
    </submittedName>
</protein>
<proteinExistence type="predicted"/>
<organism evidence="4 5">
    <name type="scientific">Fructobacillus parabroussonetiae</name>
    <dbReference type="NCBI Taxonomy" id="2713174"/>
    <lineage>
        <taxon>Bacteria</taxon>
        <taxon>Bacillati</taxon>
        <taxon>Bacillota</taxon>
        <taxon>Bacilli</taxon>
        <taxon>Lactobacillales</taxon>
        <taxon>Lactobacillaceae</taxon>
        <taxon>Fructobacillus</taxon>
    </lineage>
</organism>
<dbReference type="PROSITE" id="PS50977">
    <property type="entry name" value="HTH_TETR_2"/>
    <property type="match status" value="1"/>
</dbReference>
<keyword evidence="1 2" id="KW-0238">DNA-binding</keyword>
<dbReference type="EMBL" id="JAAMFL010000003">
    <property type="protein sequence ID" value="MBS9337270.1"/>
    <property type="molecule type" value="Genomic_DNA"/>
</dbReference>
<evidence type="ECO:0000313" key="4">
    <source>
        <dbReference type="EMBL" id="MBS9337270.1"/>
    </source>
</evidence>
<dbReference type="PANTHER" id="PTHR43479:SF11">
    <property type="entry name" value="ACREF_ENVCD OPERON REPRESSOR-RELATED"/>
    <property type="match status" value="1"/>
</dbReference>